<dbReference type="EMBL" id="JBFOLJ010000006">
    <property type="protein sequence ID" value="KAL2529198.1"/>
    <property type="molecule type" value="Genomic_DNA"/>
</dbReference>
<dbReference type="Proteomes" id="UP001604277">
    <property type="component" value="Unassembled WGS sequence"/>
</dbReference>
<keyword evidence="2" id="KW-1185">Reference proteome</keyword>
<organism evidence="1 2">
    <name type="scientific">Forsythia ovata</name>
    <dbReference type="NCBI Taxonomy" id="205694"/>
    <lineage>
        <taxon>Eukaryota</taxon>
        <taxon>Viridiplantae</taxon>
        <taxon>Streptophyta</taxon>
        <taxon>Embryophyta</taxon>
        <taxon>Tracheophyta</taxon>
        <taxon>Spermatophyta</taxon>
        <taxon>Magnoliopsida</taxon>
        <taxon>eudicotyledons</taxon>
        <taxon>Gunneridae</taxon>
        <taxon>Pentapetalae</taxon>
        <taxon>asterids</taxon>
        <taxon>lamiids</taxon>
        <taxon>Lamiales</taxon>
        <taxon>Oleaceae</taxon>
        <taxon>Forsythieae</taxon>
        <taxon>Forsythia</taxon>
    </lineage>
</organism>
<reference evidence="2" key="1">
    <citation type="submission" date="2024-07" db="EMBL/GenBank/DDBJ databases">
        <title>Two chromosome-level genome assemblies of Korean endemic species Abeliophyllum distichum and Forsythia ovata (Oleaceae).</title>
        <authorList>
            <person name="Jang H."/>
        </authorList>
    </citation>
    <scope>NUCLEOTIDE SEQUENCE [LARGE SCALE GENOMIC DNA]</scope>
</reference>
<accession>A0ABD1UVW3</accession>
<proteinExistence type="predicted"/>
<evidence type="ECO:0000313" key="1">
    <source>
        <dbReference type="EMBL" id="KAL2529198.1"/>
    </source>
</evidence>
<dbReference type="AlphaFoldDB" id="A0ABD1UVW3"/>
<gene>
    <name evidence="1" type="ORF">Fot_21799</name>
</gene>
<evidence type="ECO:0000313" key="2">
    <source>
        <dbReference type="Proteomes" id="UP001604277"/>
    </source>
</evidence>
<comment type="caution">
    <text evidence="1">The sequence shown here is derived from an EMBL/GenBank/DDBJ whole genome shotgun (WGS) entry which is preliminary data.</text>
</comment>
<name>A0ABD1UVW3_9LAMI</name>
<protein>
    <submittedName>
        <fullName evidence="1">Uncharacterized protein</fullName>
    </submittedName>
</protein>
<sequence>MEKETAVFKIIINDLCPIHAEAAISHFSLENLQPVVPSSHVVLIGSTPIGVLSSHAVFNKIHMNDGDIDGALTSMSALRQCSIRCPKAPTHALSMTKKEKYGKTLCDLK</sequence>